<protein>
    <recommendedName>
        <fullName evidence="1">ORC1/DEAH AAA+ ATPase domain-containing protein</fullName>
    </recommendedName>
</protein>
<dbReference type="Gene3D" id="3.40.50.300">
    <property type="entry name" value="P-loop containing nucleotide triphosphate hydrolases"/>
    <property type="match status" value="1"/>
</dbReference>
<dbReference type="PANTHER" id="PTHR35894:SF1">
    <property type="entry name" value="PHOSPHORIBULOKINASE _ URIDINE KINASE FAMILY"/>
    <property type="match status" value="1"/>
</dbReference>
<dbReference type="GO" id="GO:0016887">
    <property type="term" value="F:ATP hydrolysis activity"/>
    <property type="evidence" value="ECO:0007669"/>
    <property type="project" value="InterPro"/>
</dbReference>
<dbReference type="InterPro" id="IPR027417">
    <property type="entry name" value="P-loop_NTPase"/>
</dbReference>
<evidence type="ECO:0000259" key="1">
    <source>
        <dbReference type="Pfam" id="PF13401"/>
    </source>
</evidence>
<sequence>MTQPKPKTIPLPTPTAVPPRELVRLILDGTTLDLPLDLSGNPDAPLPPRPKLTKGLKHTLARMKYAVESGSPLMLVVGTHGGGKSTAAKLFAEGQGGLYYEVPPQYRAKDVVADLCRRLGISVGEGYRLRTEVLVDFLRQHPRPILLDEAQRLKYEALDQLKYIADRAGVTVILIGSPWLENVVRRHSDISSRVWVRVEVEPITAEEFRRVYRPDGYPDPVLDAVHGVAEGVMRRAAAMLSHLDAALAHHRGMTRAELTPEHVRAAAEVVL</sequence>
<accession>A0A2I9CVC6</accession>
<dbReference type="AlphaFoldDB" id="A0A2I9CVC6"/>
<proteinExistence type="predicted"/>
<name>A0A2I9CVC6_9DEIO</name>
<feature type="domain" description="ORC1/DEAH AAA+ ATPase" evidence="1">
    <location>
        <begin position="70"/>
        <end position="183"/>
    </location>
</feature>
<reference evidence="3" key="1">
    <citation type="submission" date="2018-01" db="EMBL/GenBank/DDBJ databases">
        <title>Draft Genome Sequence of the Radioresistant Bacterium Deinococcus aerius TR0125, Isolated from the Higher Atmosphere above Japan.</title>
        <authorList>
            <person name="Satoh K."/>
            <person name="Arai H."/>
            <person name="Sanzen T."/>
            <person name="Kawaguchi Y."/>
            <person name="Hayashi H."/>
            <person name="Yokobori S."/>
            <person name="Yamagishi A."/>
            <person name="Oono Y."/>
            <person name="Narumi I."/>
        </authorList>
    </citation>
    <scope>NUCLEOTIDE SEQUENCE [LARGE SCALE GENOMIC DNA]</scope>
    <source>
        <strain evidence="3">TR0125</strain>
    </source>
</reference>
<dbReference type="EMBL" id="BFAG01000006">
    <property type="protein sequence ID" value="GBF05879.1"/>
    <property type="molecule type" value="Genomic_DNA"/>
</dbReference>
<organism evidence="2 3">
    <name type="scientific">Deinococcus aerius</name>
    <dbReference type="NCBI Taxonomy" id="200253"/>
    <lineage>
        <taxon>Bacteria</taxon>
        <taxon>Thermotogati</taxon>
        <taxon>Deinococcota</taxon>
        <taxon>Deinococci</taxon>
        <taxon>Deinococcales</taxon>
        <taxon>Deinococcaceae</taxon>
        <taxon>Deinococcus</taxon>
    </lineage>
</organism>
<keyword evidence="3" id="KW-1185">Reference proteome</keyword>
<gene>
    <name evidence="2" type="ORF">DAERI_060139</name>
</gene>
<dbReference type="PANTHER" id="PTHR35894">
    <property type="entry name" value="GENERAL SECRETION PATHWAY PROTEIN A-RELATED"/>
    <property type="match status" value="1"/>
</dbReference>
<evidence type="ECO:0000313" key="2">
    <source>
        <dbReference type="EMBL" id="GBF05879.1"/>
    </source>
</evidence>
<evidence type="ECO:0000313" key="3">
    <source>
        <dbReference type="Proteomes" id="UP000236569"/>
    </source>
</evidence>
<dbReference type="Pfam" id="PF13401">
    <property type="entry name" value="AAA_22"/>
    <property type="match status" value="1"/>
</dbReference>
<comment type="caution">
    <text evidence="2">The sequence shown here is derived from an EMBL/GenBank/DDBJ whole genome shotgun (WGS) entry which is preliminary data.</text>
</comment>
<dbReference type="SUPFAM" id="SSF52540">
    <property type="entry name" value="P-loop containing nucleoside triphosphate hydrolases"/>
    <property type="match status" value="1"/>
</dbReference>
<dbReference type="RefSeq" id="WP_103129291.1">
    <property type="nucleotide sequence ID" value="NZ_BFAG01000006.1"/>
</dbReference>
<dbReference type="OrthoDB" id="70692at2"/>
<dbReference type="Proteomes" id="UP000236569">
    <property type="component" value="Unassembled WGS sequence"/>
</dbReference>
<dbReference type="InterPro" id="IPR052026">
    <property type="entry name" value="ExeA_AAA_ATPase_DNA-bind"/>
</dbReference>
<dbReference type="InterPro" id="IPR049945">
    <property type="entry name" value="AAA_22"/>
</dbReference>